<keyword evidence="2" id="KW-1185">Reference proteome</keyword>
<protein>
    <recommendedName>
        <fullName evidence="3">FAD-binding domain-containing protein</fullName>
    </recommendedName>
</protein>
<accession>A0ABW1I7J6</accession>
<dbReference type="Gene3D" id="3.50.50.60">
    <property type="entry name" value="FAD/NAD(P)-binding domain"/>
    <property type="match status" value="1"/>
</dbReference>
<dbReference type="SUPFAM" id="SSF51905">
    <property type="entry name" value="FAD/NAD(P)-binding domain"/>
    <property type="match status" value="1"/>
</dbReference>
<evidence type="ECO:0008006" key="3">
    <source>
        <dbReference type="Google" id="ProtNLM"/>
    </source>
</evidence>
<dbReference type="EMBL" id="JBHSQK010000027">
    <property type="protein sequence ID" value="MFC5949145.1"/>
    <property type="molecule type" value="Genomic_DNA"/>
</dbReference>
<dbReference type="PANTHER" id="PTHR46865:SF2">
    <property type="entry name" value="MONOOXYGENASE"/>
    <property type="match status" value="1"/>
</dbReference>
<dbReference type="InterPro" id="IPR051704">
    <property type="entry name" value="FAD_aromatic-hydroxylase"/>
</dbReference>
<name>A0ABW1I7J6_9PSEU</name>
<dbReference type="PANTHER" id="PTHR46865">
    <property type="entry name" value="OXIDOREDUCTASE-RELATED"/>
    <property type="match status" value="1"/>
</dbReference>
<reference evidence="2" key="1">
    <citation type="journal article" date="2019" name="Int. J. Syst. Evol. Microbiol.">
        <title>The Global Catalogue of Microorganisms (GCM) 10K type strain sequencing project: providing services to taxonomists for standard genome sequencing and annotation.</title>
        <authorList>
            <consortium name="The Broad Institute Genomics Platform"/>
            <consortium name="The Broad Institute Genome Sequencing Center for Infectious Disease"/>
            <person name="Wu L."/>
            <person name="Ma J."/>
        </authorList>
    </citation>
    <scope>NUCLEOTIDE SEQUENCE [LARGE SCALE GENOMIC DNA]</scope>
    <source>
        <strain evidence="2">CGMCC 4.7397</strain>
    </source>
</reference>
<dbReference type="InterPro" id="IPR036188">
    <property type="entry name" value="FAD/NAD-bd_sf"/>
</dbReference>
<dbReference type="Proteomes" id="UP001596119">
    <property type="component" value="Unassembled WGS sequence"/>
</dbReference>
<evidence type="ECO:0000313" key="1">
    <source>
        <dbReference type="EMBL" id="MFC5949145.1"/>
    </source>
</evidence>
<proteinExistence type="predicted"/>
<gene>
    <name evidence="1" type="ORF">ACFQH9_12765</name>
</gene>
<comment type="caution">
    <text evidence="1">The sequence shown here is derived from an EMBL/GenBank/DDBJ whole genome shotgun (WGS) entry which is preliminary data.</text>
</comment>
<sequence>MSTSLALTGAYVLAGELAAATGATGIDHRRAFARYESVMRPYVDRAQKRPPGAPRIAHPRTATGVRLVRAGLRCAGSRPARRLGGLVGRLVTPPTEAVDLPARPDRPAGAAARA</sequence>
<organism evidence="1 2">
    <name type="scientific">Pseudonocardia lutea</name>
    <dbReference type="NCBI Taxonomy" id="2172015"/>
    <lineage>
        <taxon>Bacteria</taxon>
        <taxon>Bacillati</taxon>
        <taxon>Actinomycetota</taxon>
        <taxon>Actinomycetes</taxon>
        <taxon>Pseudonocardiales</taxon>
        <taxon>Pseudonocardiaceae</taxon>
        <taxon>Pseudonocardia</taxon>
    </lineage>
</organism>
<evidence type="ECO:0000313" key="2">
    <source>
        <dbReference type="Proteomes" id="UP001596119"/>
    </source>
</evidence>
<dbReference type="RefSeq" id="WP_379566229.1">
    <property type="nucleotide sequence ID" value="NZ_JBHSQK010000027.1"/>
</dbReference>